<organism evidence="3 4">
    <name type="scientific">Paeniglutamicibacter gangotriensis</name>
    <dbReference type="NCBI Taxonomy" id="254787"/>
    <lineage>
        <taxon>Bacteria</taxon>
        <taxon>Bacillati</taxon>
        <taxon>Actinomycetota</taxon>
        <taxon>Actinomycetes</taxon>
        <taxon>Micrococcales</taxon>
        <taxon>Micrococcaceae</taxon>
        <taxon>Paeniglutamicibacter</taxon>
    </lineage>
</organism>
<dbReference type="PANTHER" id="PTHR30157">
    <property type="entry name" value="FERRIC REDUCTASE, NADPH-DEPENDENT"/>
    <property type="match status" value="1"/>
</dbReference>
<evidence type="ECO:0000313" key="3">
    <source>
        <dbReference type="EMBL" id="KAA0979324.1"/>
    </source>
</evidence>
<feature type="region of interest" description="Disordered" evidence="1">
    <location>
        <begin position="90"/>
        <end position="120"/>
    </location>
</feature>
<dbReference type="GO" id="GO:0016491">
    <property type="term" value="F:oxidoreductase activity"/>
    <property type="evidence" value="ECO:0007669"/>
    <property type="project" value="InterPro"/>
</dbReference>
<reference evidence="3 4" key="1">
    <citation type="submission" date="2019-07" db="EMBL/GenBank/DDBJ databases">
        <title>Analysis of the biochemical properties, biological activity and biotechnological potential of siderophores and biosurfactants produced by Antarctic psychrotolerant bacteria.</title>
        <authorList>
            <person name="Styczynski M."/>
            <person name="Krucon T."/>
            <person name="Decewicz P."/>
            <person name="Dziewit L."/>
        </authorList>
    </citation>
    <scope>NUCLEOTIDE SEQUENCE [LARGE SCALE GENOMIC DNA]</scope>
    <source>
        <strain evidence="3 4">ANT_H27</strain>
    </source>
</reference>
<evidence type="ECO:0000259" key="2">
    <source>
        <dbReference type="PROSITE" id="PS51384"/>
    </source>
</evidence>
<evidence type="ECO:0000256" key="1">
    <source>
        <dbReference type="SAM" id="MobiDB-lite"/>
    </source>
</evidence>
<dbReference type="AlphaFoldDB" id="A0A5B0EJU5"/>
<dbReference type="InterPro" id="IPR013113">
    <property type="entry name" value="SIP_FAD-bd"/>
</dbReference>
<feature type="domain" description="FAD-binding FR-type" evidence="2">
    <location>
        <begin position="126"/>
        <end position="251"/>
    </location>
</feature>
<dbReference type="RefSeq" id="WP_149618580.1">
    <property type="nucleotide sequence ID" value="NZ_VOBL01000002.1"/>
</dbReference>
<dbReference type="Pfam" id="PF08021">
    <property type="entry name" value="FAD_binding_9"/>
    <property type="match status" value="1"/>
</dbReference>
<dbReference type="InterPro" id="IPR017938">
    <property type="entry name" value="Riboflavin_synthase-like_b-brl"/>
</dbReference>
<gene>
    <name evidence="3" type="ORF">FQ154_02545</name>
</gene>
<dbReference type="EMBL" id="VOBL01000002">
    <property type="protein sequence ID" value="KAA0979324.1"/>
    <property type="molecule type" value="Genomic_DNA"/>
</dbReference>
<dbReference type="InterPro" id="IPR039374">
    <property type="entry name" value="SIP_fam"/>
</dbReference>
<dbReference type="OrthoDB" id="9814826at2"/>
<protein>
    <submittedName>
        <fullName evidence="3">Siderophore-interacting protein</fullName>
    </submittedName>
</protein>
<dbReference type="InterPro" id="IPR017927">
    <property type="entry name" value="FAD-bd_FR_type"/>
</dbReference>
<dbReference type="CDD" id="cd06193">
    <property type="entry name" value="siderophore_interacting"/>
    <property type="match status" value="1"/>
</dbReference>
<evidence type="ECO:0000313" key="4">
    <source>
        <dbReference type="Proteomes" id="UP000323856"/>
    </source>
</evidence>
<dbReference type="PANTHER" id="PTHR30157:SF0">
    <property type="entry name" value="NADPH-DEPENDENT FERRIC-CHELATE REDUCTASE"/>
    <property type="match status" value="1"/>
</dbReference>
<dbReference type="Proteomes" id="UP000323856">
    <property type="component" value="Unassembled WGS sequence"/>
</dbReference>
<dbReference type="Gene3D" id="2.40.30.10">
    <property type="entry name" value="Translation factors"/>
    <property type="match status" value="1"/>
</dbReference>
<comment type="caution">
    <text evidence="3">The sequence shown here is derived from an EMBL/GenBank/DDBJ whole genome shotgun (WGS) entry which is preliminary data.</text>
</comment>
<dbReference type="InterPro" id="IPR007037">
    <property type="entry name" value="SIP_rossman_dom"/>
</dbReference>
<proteinExistence type="predicted"/>
<dbReference type="SUPFAM" id="SSF63380">
    <property type="entry name" value="Riboflavin synthase domain-like"/>
    <property type="match status" value="1"/>
</dbReference>
<accession>A0A5B0EJU5</accession>
<dbReference type="PROSITE" id="PS51384">
    <property type="entry name" value="FAD_FR"/>
    <property type="match status" value="1"/>
</dbReference>
<sequence length="391" mass="42748">MSHHKHHKHHGYRDVPLVVPPTLAAEHAHVFEAAVEAGRRAGRKAAKKKLKRAVRHGGLKLSKELREATLRDAEKAGARAAYTAALKALRKARRHPPQTLTPALPAGQAPGSASRLTEAPPAVARSSQIVLEVLRVHWLSRSMVRVVVGGPDFAAFESNGAADQHVKLHFVNPALGLVPPYEMRALRGRLAREDLPVTRSYTIRYYDAAAQEISIDFFVHGSEGVGGAWAAEAKPGDPLVLSKPKGKFRPDHGAAQHLYVGDESAIPAIAAALEMLPRDAVGQVILEVDSTLDEFDIDRPAGMVLQWVHRDGEPSATSTMLAHALRELPAAQGQVEILALGERSATQEIRRLLSHWDLDQRRIMVSNYWTPKKTKRSWRTPSGETPGSTLL</sequence>
<dbReference type="Gene3D" id="3.40.50.80">
    <property type="entry name" value="Nucleotide-binding domain of ferredoxin-NADP reductase (FNR) module"/>
    <property type="match status" value="1"/>
</dbReference>
<name>A0A5B0EJU5_9MICC</name>
<dbReference type="InterPro" id="IPR039261">
    <property type="entry name" value="FNR_nucleotide-bd"/>
</dbReference>
<dbReference type="Pfam" id="PF04954">
    <property type="entry name" value="SIP"/>
    <property type="match status" value="1"/>
</dbReference>